<reference evidence="4" key="1">
    <citation type="submission" date="2015-11" db="EMBL/GenBank/DDBJ databases">
        <title>De novo transcriptome assembly of four potential Pierce s Disease insect vectors from Arizona vineyards.</title>
        <authorList>
            <person name="Tassone E.E."/>
        </authorList>
    </citation>
    <scope>NUCLEOTIDE SEQUENCE</scope>
</reference>
<dbReference type="InterPro" id="IPR017850">
    <property type="entry name" value="Alkaline_phosphatase_core_sf"/>
</dbReference>
<dbReference type="GO" id="GO:0046872">
    <property type="term" value="F:metal ion binding"/>
    <property type="evidence" value="ECO:0007669"/>
    <property type="project" value="UniProtKB-KW"/>
</dbReference>
<feature type="non-terminal residue" evidence="4">
    <location>
        <position position="1"/>
    </location>
</feature>
<organism evidence="4">
    <name type="scientific">Graphocephala atropunctata</name>
    <dbReference type="NCBI Taxonomy" id="36148"/>
    <lineage>
        <taxon>Eukaryota</taxon>
        <taxon>Metazoa</taxon>
        <taxon>Ecdysozoa</taxon>
        <taxon>Arthropoda</taxon>
        <taxon>Hexapoda</taxon>
        <taxon>Insecta</taxon>
        <taxon>Pterygota</taxon>
        <taxon>Neoptera</taxon>
        <taxon>Paraneoptera</taxon>
        <taxon>Hemiptera</taxon>
        <taxon>Auchenorrhyncha</taxon>
        <taxon>Membracoidea</taxon>
        <taxon>Cicadellidae</taxon>
        <taxon>Cicadellinae</taxon>
        <taxon>Cicadellini</taxon>
        <taxon>Graphocephala</taxon>
    </lineage>
</organism>
<evidence type="ECO:0000256" key="1">
    <source>
        <dbReference type="ARBA" id="ARBA00022723"/>
    </source>
</evidence>
<keyword evidence="2" id="KW-0106">Calcium</keyword>
<evidence type="ECO:0008006" key="5">
    <source>
        <dbReference type="Google" id="ProtNLM"/>
    </source>
</evidence>
<dbReference type="PANTHER" id="PTHR10342">
    <property type="entry name" value="ARYLSULFATASE"/>
    <property type="match status" value="1"/>
</dbReference>
<dbReference type="AlphaFoldDB" id="A0A1B6KKZ7"/>
<sequence>GLIWSPLLTGTPRVHRGLVHVQDWLPTLLSATERSDQCGDLSELDGVNQWGALNSVSAAPYDTLLHNIDDGEKISALRHGSWKLVIGRTYNGQYDGHYGRLQGKVAYNLGIVRDSAAGRAVQDTATPLPCAETMLNLRAQAMVTCFPSFDKTPHVIRVRKTNSSDRQSPVIENSTECQPHLAPCLFNITEDPCEYWNLAAERPDVVNQLVELLQGYKPVPPNNKGGDPRSYPINWNNTWTTWMDFV</sequence>
<accession>A0A1B6KKZ7</accession>
<name>A0A1B6KKZ7_9HEMI</name>
<evidence type="ECO:0000256" key="3">
    <source>
        <dbReference type="ARBA" id="ARBA00023180"/>
    </source>
</evidence>
<dbReference type="Gene3D" id="3.30.1120.10">
    <property type="match status" value="2"/>
</dbReference>
<keyword evidence="1" id="KW-0479">Metal-binding</keyword>
<protein>
    <recommendedName>
        <fullName evidence="5">Sulfatase N-terminal domain-containing protein</fullName>
    </recommendedName>
</protein>
<evidence type="ECO:0000256" key="2">
    <source>
        <dbReference type="ARBA" id="ARBA00022837"/>
    </source>
</evidence>
<dbReference type="PANTHER" id="PTHR10342:SF273">
    <property type="entry name" value="RE14504P"/>
    <property type="match status" value="1"/>
</dbReference>
<gene>
    <name evidence="4" type="ORF">g.31892</name>
</gene>
<dbReference type="SUPFAM" id="SSF53649">
    <property type="entry name" value="Alkaline phosphatase-like"/>
    <property type="match status" value="1"/>
</dbReference>
<evidence type="ECO:0000313" key="4">
    <source>
        <dbReference type="EMBL" id="JAT11844.1"/>
    </source>
</evidence>
<dbReference type="GO" id="GO:0008484">
    <property type="term" value="F:sulfuric ester hydrolase activity"/>
    <property type="evidence" value="ECO:0007669"/>
    <property type="project" value="InterPro"/>
</dbReference>
<dbReference type="Gene3D" id="3.40.720.10">
    <property type="entry name" value="Alkaline Phosphatase, subunit A"/>
    <property type="match status" value="1"/>
</dbReference>
<dbReference type="InterPro" id="IPR047115">
    <property type="entry name" value="ARSB"/>
</dbReference>
<dbReference type="EMBL" id="GEBQ01028133">
    <property type="protein sequence ID" value="JAT11844.1"/>
    <property type="molecule type" value="Transcribed_RNA"/>
</dbReference>
<keyword evidence="3" id="KW-0325">Glycoprotein</keyword>
<proteinExistence type="predicted"/>